<dbReference type="EMBL" id="RXFT01000017">
    <property type="protein sequence ID" value="RUR71062.1"/>
    <property type="molecule type" value="Genomic_DNA"/>
</dbReference>
<protein>
    <submittedName>
        <fullName evidence="1">Uncharacterized protein</fullName>
    </submittedName>
</protein>
<evidence type="ECO:0000313" key="1">
    <source>
        <dbReference type="EMBL" id="RUR71062.1"/>
    </source>
</evidence>
<dbReference type="Proteomes" id="UP000281118">
    <property type="component" value="Unassembled WGS sequence"/>
</dbReference>
<dbReference type="RefSeq" id="WP_126025145.1">
    <property type="nucleotide sequence ID" value="NZ_RXFT01000017.1"/>
</dbReference>
<dbReference type="AlphaFoldDB" id="A0A3S0Z8I2"/>
<sequence length="93" mass="10384">MLALLQRPIKQLSITILTVGDWLSKVSWPYAYVSDTWHEIVKIWVSDQASPCGRHLQGILRITGQEHAHGNIDPQCAWSLARAIEAPPSDLIA</sequence>
<comment type="caution">
    <text evidence="1">The sequence shown here is derived from an EMBL/GenBank/DDBJ whole genome shotgun (WGS) entry which is preliminary data.</text>
</comment>
<reference evidence="1 2" key="1">
    <citation type="submission" date="2018-12" db="EMBL/GenBank/DDBJ databases">
        <title>The genome sequences of Variovorax guangxiensis DSM 27352.</title>
        <authorList>
            <person name="Gao J."/>
            <person name="Sun J."/>
        </authorList>
    </citation>
    <scope>NUCLEOTIDE SEQUENCE [LARGE SCALE GENOMIC DNA]</scope>
    <source>
        <strain evidence="1 2">DSM 27352</strain>
    </source>
</reference>
<evidence type="ECO:0000313" key="2">
    <source>
        <dbReference type="Proteomes" id="UP000281118"/>
    </source>
</evidence>
<organism evidence="1 2">
    <name type="scientific">Variovorax guangxiensis</name>
    <dbReference type="NCBI Taxonomy" id="1775474"/>
    <lineage>
        <taxon>Bacteria</taxon>
        <taxon>Pseudomonadati</taxon>
        <taxon>Pseudomonadota</taxon>
        <taxon>Betaproteobacteria</taxon>
        <taxon>Burkholderiales</taxon>
        <taxon>Comamonadaceae</taxon>
        <taxon>Variovorax</taxon>
    </lineage>
</organism>
<name>A0A3S0Z8I2_9BURK</name>
<accession>A0A3S0Z8I2</accession>
<gene>
    <name evidence="1" type="ORF">EJP67_28810</name>
</gene>
<proteinExistence type="predicted"/>